<name>A0ABQ6FDL6_9RHOO</name>
<reference evidence="2" key="1">
    <citation type="journal article" date="2019" name="Int. J. Syst. Evol. Microbiol.">
        <title>The Global Catalogue of Microorganisms (GCM) 10K type strain sequencing project: providing services to taxonomists for standard genome sequencing and annotation.</title>
        <authorList>
            <consortium name="The Broad Institute Genomics Platform"/>
            <consortium name="The Broad Institute Genome Sequencing Center for Infectious Disease"/>
            <person name="Wu L."/>
            <person name="Ma J."/>
        </authorList>
    </citation>
    <scope>NUCLEOTIDE SEQUENCE [LARGE SCALE GENOMIC DNA]</scope>
    <source>
        <strain evidence="2">NBRC 102407</strain>
    </source>
</reference>
<dbReference type="EMBL" id="BSPX01000029">
    <property type="protein sequence ID" value="GLT22681.1"/>
    <property type="molecule type" value="Genomic_DNA"/>
</dbReference>
<sequence length="87" mass="9722">MLKADPKGTPAQQWAAKVEYKGPRQADHAQVHDAKRCATCLWSEFLTYIRRDSGVGVSLICLEKSSSSYKGLTVQERAACIKWEPKP</sequence>
<dbReference type="Proteomes" id="UP001157167">
    <property type="component" value="Unassembled WGS sequence"/>
</dbReference>
<evidence type="ECO:0000313" key="1">
    <source>
        <dbReference type="EMBL" id="GLT22681.1"/>
    </source>
</evidence>
<keyword evidence="2" id="KW-1185">Reference proteome</keyword>
<protein>
    <submittedName>
        <fullName evidence="1">Uncharacterized protein</fullName>
    </submittedName>
</protein>
<evidence type="ECO:0000313" key="2">
    <source>
        <dbReference type="Proteomes" id="UP001157167"/>
    </source>
</evidence>
<gene>
    <name evidence="1" type="ORF">GCM10007933_21410</name>
</gene>
<proteinExistence type="predicted"/>
<organism evidence="1 2">
    <name type="scientific">Zoogloea oryzae</name>
    <dbReference type="NCBI Taxonomy" id="310767"/>
    <lineage>
        <taxon>Bacteria</taxon>
        <taxon>Pseudomonadati</taxon>
        <taxon>Pseudomonadota</taxon>
        <taxon>Betaproteobacteria</taxon>
        <taxon>Rhodocyclales</taxon>
        <taxon>Zoogloeaceae</taxon>
        <taxon>Zoogloea</taxon>
    </lineage>
</organism>
<comment type="caution">
    <text evidence="1">The sequence shown here is derived from an EMBL/GenBank/DDBJ whole genome shotgun (WGS) entry which is preliminary data.</text>
</comment>
<accession>A0ABQ6FDL6</accession>
<dbReference type="RefSeq" id="WP_284187966.1">
    <property type="nucleotide sequence ID" value="NZ_BSPX01000029.1"/>
</dbReference>